<dbReference type="PROSITE" id="PS01129">
    <property type="entry name" value="PSI_RLU"/>
    <property type="match status" value="1"/>
</dbReference>
<dbReference type="GO" id="GO:0009982">
    <property type="term" value="F:pseudouridine synthase activity"/>
    <property type="evidence" value="ECO:0007669"/>
    <property type="project" value="InterPro"/>
</dbReference>
<dbReference type="Pfam" id="PF00849">
    <property type="entry name" value="PseudoU_synth_2"/>
    <property type="match status" value="1"/>
</dbReference>
<evidence type="ECO:0000313" key="3">
    <source>
        <dbReference type="EMBL" id="CAD8883304.1"/>
    </source>
</evidence>
<dbReference type="InterPro" id="IPR006224">
    <property type="entry name" value="PsdUridine_synth_RluA-like_CS"/>
</dbReference>
<dbReference type="EMBL" id="HBFR01014358">
    <property type="protein sequence ID" value="CAD8883304.1"/>
    <property type="molecule type" value="Transcribed_RNA"/>
</dbReference>
<dbReference type="GO" id="GO:0003723">
    <property type="term" value="F:RNA binding"/>
    <property type="evidence" value="ECO:0007669"/>
    <property type="project" value="UniProtKB-KW"/>
</dbReference>
<dbReference type="InterPro" id="IPR020103">
    <property type="entry name" value="PsdUridine_synth_cat_dom_sf"/>
</dbReference>
<evidence type="ECO:0000256" key="1">
    <source>
        <dbReference type="PROSITE-ProRule" id="PRU00182"/>
    </source>
</evidence>
<dbReference type="InterPro" id="IPR050188">
    <property type="entry name" value="RluA_PseudoU_synthase"/>
</dbReference>
<gene>
    <name evidence="3" type="ORF">CHYS00102_LOCUS10499</name>
</gene>
<feature type="domain" description="Pseudouridine synthase RsuA/RluA-like" evidence="2">
    <location>
        <begin position="149"/>
        <end position="319"/>
    </location>
</feature>
<keyword evidence="1" id="KW-0694">RNA-binding</keyword>
<sequence length="436" mass="49097">MTRRDRSPSEARKLELAAKRRRISAKKEARRGANEAAKIAQRWNGWQDAVFCDEGGVQRVAPYSYRFEAFAKGRWFGRTAVDVLTDEFKAYSPSYFREALKSGRVLVNERKVDDASVFASGDQLVHICHRHEPPVRNELRVVRRDEERIVVDKPSSLPVHPCGRYRFNSVVYVLSRTHKVQALPVHRLDRLTSGVLVLALNASAARSIGDQIQAHTVSKHYLARVKGEFPLQTATKSEGPALFSSFEVPSEIIVDQNPSWVLCDEPLVCVNKRVGKFDVGAGGKESRTEFRRLSYNGRTSVVLCRPLTGRTHQIRVHLRALGFPIANDPSYGGKLCRGNTVLETRPCDAAVVDAFERRVRAEVDEICPECSHNNEQYIPADPHTKGELYCSEIWLHAICYAGDGWSESVPPPSWAMPDFDDENYLKDVDPNSLEPV</sequence>
<dbReference type="AlphaFoldDB" id="A0A7S1BDA4"/>
<dbReference type="Gene3D" id="3.30.2350.10">
    <property type="entry name" value="Pseudouridine synthase"/>
    <property type="match status" value="1"/>
</dbReference>
<dbReference type="CDD" id="cd02557">
    <property type="entry name" value="PseudoU_synth_ScRIB2"/>
    <property type="match status" value="1"/>
</dbReference>
<reference evidence="3" key="1">
    <citation type="submission" date="2021-01" db="EMBL/GenBank/DDBJ databases">
        <authorList>
            <person name="Corre E."/>
            <person name="Pelletier E."/>
            <person name="Niang G."/>
            <person name="Scheremetjew M."/>
            <person name="Finn R."/>
            <person name="Kale V."/>
            <person name="Holt S."/>
            <person name="Cochrane G."/>
            <person name="Meng A."/>
            <person name="Brown T."/>
            <person name="Cohen L."/>
        </authorList>
    </citation>
    <scope>NUCLEOTIDE SEQUENCE</scope>
    <source>
        <strain evidence="3">308</strain>
    </source>
</reference>
<dbReference type="PANTHER" id="PTHR21600:SF40">
    <property type="entry name" value="PSEUDOURIDYLATE SYNTHASE RPUSD2"/>
    <property type="match status" value="1"/>
</dbReference>
<evidence type="ECO:0000259" key="2">
    <source>
        <dbReference type="Pfam" id="PF00849"/>
    </source>
</evidence>
<organism evidence="3">
    <name type="scientific">Corethron hystrix</name>
    <dbReference type="NCBI Taxonomy" id="216773"/>
    <lineage>
        <taxon>Eukaryota</taxon>
        <taxon>Sar</taxon>
        <taxon>Stramenopiles</taxon>
        <taxon>Ochrophyta</taxon>
        <taxon>Bacillariophyta</taxon>
        <taxon>Coscinodiscophyceae</taxon>
        <taxon>Corethrophycidae</taxon>
        <taxon>Corethrales</taxon>
        <taxon>Corethraceae</taxon>
        <taxon>Corethron</taxon>
    </lineage>
</organism>
<proteinExistence type="predicted"/>
<accession>A0A7S1BDA4</accession>
<dbReference type="PANTHER" id="PTHR21600">
    <property type="entry name" value="MITOCHONDRIAL RNA PSEUDOURIDINE SYNTHASE"/>
    <property type="match status" value="1"/>
</dbReference>
<dbReference type="InterPro" id="IPR006145">
    <property type="entry name" value="PsdUridine_synth_RsuA/RluA"/>
</dbReference>
<name>A0A7S1BDA4_9STRA</name>
<dbReference type="SUPFAM" id="SSF55120">
    <property type="entry name" value="Pseudouridine synthase"/>
    <property type="match status" value="1"/>
</dbReference>
<dbReference type="PROSITE" id="PS50889">
    <property type="entry name" value="S4"/>
    <property type="match status" value="1"/>
</dbReference>
<dbReference type="GO" id="GO:0000455">
    <property type="term" value="P:enzyme-directed rRNA pseudouridine synthesis"/>
    <property type="evidence" value="ECO:0007669"/>
    <property type="project" value="TreeGrafter"/>
</dbReference>
<protein>
    <recommendedName>
        <fullName evidence="2">Pseudouridine synthase RsuA/RluA-like domain-containing protein</fullName>
    </recommendedName>
</protein>